<dbReference type="eggNOG" id="COG2369">
    <property type="taxonomic scope" value="Bacteria"/>
</dbReference>
<accession>V9HB01</accession>
<keyword evidence="2" id="KW-1185">Reference proteome</keyword>
<comment type="caution">
    <text evidence="1">The sequence shown here is derived from an EMBL/GenBank/DDBJ whole genome shotgun (WGS) entry which is preliminary data.</text>
</comment>
<proteinExistence type="predicted"/>
<protein>
    <submittedName>
        <fullName evidence="1">Uncharacterized protein</fullName>
    </submittedName>
</protein>
<dbReference type="Proteomes" id="UP000017813">
    <property type="component" value="Unassembled WGS sequence"/>
</dbReference>
<dbReference type="HOGENOM" id="CLU_1617911_0_0_4"/>
<dbReference type="AlphaFoldDB" id="V9HB01"/>
<evidence type="ECO:0000313" key="2">
    <source>
        <dbReference type="Proteomes" id="UP000017813"/>
    </source>
</evidence>
<reference evidence="1 2" key="1">
    <citation type="submission" date="2010-03" db="EMBL/GenBank/DDBJ databases">
        <authorList>
            <consortium name="The Broad Institute Genome Sequencing Platform"/>
            <person name="Ward D."/>
            <person name="Earl A."/>
            <person name="Feldgarden M."/>
            <person name="Gevers D."/>
            <person name="Young S."/>
            <person name="Zeng Q."/>
            <person name="Koehrsen M."/>
            <person name="Alvarado L."/>
            <person name="Berlin A.M."/>
            <person name="Borenstein D."/>
            <person name="Chapman S.B."/>
            <person name="Chen Z."/>
            <person name="Engels R."/>
            <person name="Freedman E."/>
            <person name="Gellesch M."/>
            <person name="Goldberg J."/>
            <person name="Griggs A."/>
            <person name="Gujja S."/>
            <person name="Heilman E.R."/>
            <person name="Heiman D.I."/>
            <person name="Hepburn T.A."/>
            <person name="Howarth C."/>
            <person name="Jen D."/>
            <person name="Larson L."/>
            <person name="Mehta T."/>
            <person name="Park D."/>
            <person name="Pearson M."/>
            <person name="Richards J."/>
            <person name="Roberts A."/>
            <person name="Saif S."/>
            <person name="Shea T.D."/>
            <person name="Shenoy N."/>
            <person name="Sisk P."/>
            <person name="Stolte C."/>
            <person name="Sykes S.N."/>
            <person name="Walk T."/>
            <person name="White J."/>
            <person name="Yandava C."/>
            <person name="Izard J."/>
            <person name="Baranova O.V."/>
            <person name="Blanton J.M."/>
            <person name="Tanner A.C."/>
            <person name="Dewhirst F."/>
            <person name="Haas B."/>
            <person name="Nusbaum C."/>
            <person name="Birren B."/>
        </authorList>
    </citation>
    <scope>NUCLEOTIDE SEQUENCE [LARGE SCALE GENOMIC DNA]</scope>
    <source>
        <strain evidence="1 2">ATCC 29453</strain>
    </source>
</reference>
<dbReference type="OrthoDB" id="6636135at2"/>
<evidence type="ECO:0000313" key="1">
    <source>
        <dbReference type="EMBL" id="EFG30165.1"/>
    </source>
</evidence>
<sequence>MMRNKPHQFANGAEVFQWAFKTKGNVMAFQQGDSMMLNNLKHNAVRFISTQRHEFVHRLQNVLPELNDYFVRLWHERTVKDKVQTMQKMTGNSRYNAKEIGKRDDFPNPYYGKMYGDEDDPLPLEMMTMIFEALLGGDDKRYQELAKKPDFLYFGLALLVRYQP</sequence>
<dbReference type="KEGG" id="smur:BWP33_08730"/>
<dbReference type="EMBL" id="ADCY02000041">
    <property type="protein sequence ID" value="EFG30165.1"/>
    <property type="molecule type" value="Genomic_DNA"/>
</dbReference>
<gene>
    <name evidence="1" type="ORF">HMPREF9021_01934</name>
</gene>
<name>V9HB01_9NEIS</name>
<reference evidence="1 2" key="2">
    <citation type="submission" date="2011-10" db="EMBL/GenBank/DDBJ databases">
        <title>The Genome Sequence of Simonsiella muelleri ATCC 29453.</title>
        <authorList>
            <consortium name="The Broad Institute Genome Sequencing Platform"/>
            <consortium name="The Broad Institute Genome Sequencing Center for Infectious Disease"/>
            <person name="Earl A."/>
            <person name="Ward D."/>
            <person name="Feldgarden M."/>
            <person name="Gevers D."/>
            <person name="Izard J."/>
            <person name="Baranova O.V."/>
            <person name="Blanton J.M."/>
            <person name="Tanner A.C."/>
            <person name="Dewhirst F."/>
            <person name="Young S.K."/>
            <person name="Zeng Q."/>
            <person name="Gargeya S."/>
            <person name="Fitzgerald M."/>
            <person name="Haas B."/>
            <person name="Abouelleil A."/>
            <person name="Alvarado L."/>
            <person name="Arachchi H.M."/>
            <person name="Berlin A."/>
            <person name="Brown A."/>
            <person name="Chapman S.B."/>
            <person name="Chen Z."/>
            <person name="Dunbar C."/>
            <person name="Freedman E."/>
            <person name="Gearin G."/>
            <person name="Goldberg J."/>
            <person name="Griggs A."/>
            <person name="Gujja S."/>
            <person name="Heiman D."/>
            <person name="Howarth C."/>
            <person name="Larson L."/>
            <person name="Lui A."/>
            <person name="MacDonald P.J.P."/>
            <person name="Montmayeur A."/>
            <person name="Murphy C."/>
            <person name="Neiman D."/>
            <person name="Pearson M."/>
            <person name="Priest M."/>
            <person name="Roberts A."/>
            <person name="Saif S."/>
            <person name="Shea T."/>
            <person name="Shenoy N."/>
            <person name="Sisk P."/>
            <person name="Stolte C."/>
            <person name="Sykes S."/>
            <person name="Wortman J."/>
            <person name="Nusbaum C."/>
            <person name="Birren B."/>
        </authorList>
    </citation>
    <scope>NUCLEOTIDE SEQUENCE [LARGE SCALE GENOMIC DNA]</scope>
    <source>
        <strain evidence="1 2">ATCC 29453</strain>
    </source>
</reference>
<organism evidence="1 2">
    <name type="scientific">Simonsiella muelleri ATCC 29453</name>
    <dbReference type="NCBI Taxonomy" id="641147"/>
    <lineage>
        <taxon>Bacteria</taxon>
        <taxon>Pseudomonadati</taxon>
        <taxon>Pseudomonadota</taxon>
        <taxon>Betaproteobacteria</taxon>
        <taxon>Neisseriales</taxon>
        <taxon>Neisseriaceae</taxon>
        <taxon>Simonsiella</taxon>
    </lineage>
</organism>
<dbReference type="RefSeq" id="WP_002642256.1">
    <property type="nucleotide sequence ID" value="NZ_CP019448.1"/>
</dbReference>
<dbReference type="STRING" id="641147.HMPREF9021_01934"/>